<accession>A0A2A7NWD8</accession>
<evidence type="ECO:0000313" key="3">
    <source>
        <dbReference type="Proteomes" id="UP000220340"/>
    </source>
</evidence>
<evidence type="ECO:0000256" key="1">
    <source>
        <dbReference type="SAM" id="MobiDB-lite"/>
    </source>
</evidence>
<gene>
    <name evidence="2" type="ORF">CRI78_09310</name>
</gene>
<comment type="caution">
    <text evidence="2">The sequence shown here is derived from an EMBL/GenBank/DDBJ whole genome shotgun (WGS) entry which is preliminary data.</text>
</comment>
<dbReference type="RefSeq" id="WP_097933680.1">
    <property type="nucleotide sequence ID" value="NZ_BAAATC010000015.1"/>
</dbReference>
<dbReference type="EMBL" id="PDCR01000010">
    <property type="protein sequence ID" value="PEG54701.1"/>
    <property type="molecule type" value="Genomic_DNA"/>
</dbReference>
<organism evidence="2 3">
    <name type="scientific">Mycolicibacterium diernhoferi</name>
    <dbReference type="NCBI Taxonomy" id="1801"/>
    <lineage>
        <taxon>Bacteria</taxon>
        <taxon>Bacillati</taxon>
        <taxon>Actinomycetota</taxon>
        <taxon>Actinomycetes</taxon>
        <taxon>Mycobacteriales</taxon>
        <taxon>Mycobacteriaceae</taxon>
        <taxon>Mycolicibacterium</taxon>
    </lineage>
</organism>
<name>A0A2A7NWD8_9MYCO</name>
<feature type="region of interest" description="Disordered" evidence="1">
    <location>
        <begin position="1"/>
        <end position="44"/>
    </location>
</feature>
<evidence type="ECO:0000313" key="2">
    <source>
        <dbReference type="EMBL" id="PEG54701.1"/>
    </source>
</evidence>
<dbReference type="Proteomes" id="UP000220340">
    <property type="component" value="Unassembled WGS sequence"/>
</dbReference>
<proteinExistence type="predicted"/>
<keyword evidence="3" id="KW-1185">Reference proteome</keyword>
<reference evidence="2 3" key="1">
    <citation type="submission" date="2017-10" db="EMBL/GenBank/DDBJ databases">
        <title>The new phylogeny of genus Mycobacterium.</title>
        <authorList>
            <person name="Tortoli E."/>
            <person name="Trovato A."/>
            <person name="Cirillo D.M."/>
        </authorList>
    </citation>
    <scope>NUCLEOTIDE SEQUENCE [LARGE SCALE GENOMIC DNA]</scope>
    <source>
        <strain evidence="2 3">IP141170001</strain>
    </source>
</reference>
<dbReference type="AlphaFoldDB" id="A0A2A7NWD8"/>
<sequence length="44" mass="5061">MADKSPNRVAKKPAMDIKERRALKRAKAAEDALTQTRRKRPERA</sequence>
<protein>
    <submittedName>
        <fullName evidence="2">Uncharacterized protein</fullName>
    </submittedName>
</protein>